<proteinExistence type="predicted"/>
<dbReference type="AlphaFoldDB" id="A0AAV2ZG58"/>
<accession>A0AAV2ZG58</accession>
<dbReference type="EMBL" id="DAKRPA010000005">
    <property type="protein sequence ID" value="DBA04734.1"/>
    <property type="molecule type" value="Genomic_DNA"/>
</dbReference>
<dbReference type="GO" id="GO:0006355">
    <property type="term" value="P:regulation of DNA-templated transcription"/>
    <property type="evidence" value="ECO:0007669"/>
    <property type="project" value="InterPro"/>
</dbReference>
<keyword evidence="2" id="KW-1185">Reference proteome</keyword>
<dbReference type="GO" id="GO:0070176">
    <property type="term" value="C:DRM complex"/>
    <property type="evidence" value="ECO:0007669"/>
    <property type="project" value="InterPro"/>
</dbReference>
<sequence length="103" mass="11874">MNDMSEEPPALFPETIAPTVPLTKELENLYEFLLHQKLVHATNERELSELSKLSEKQLEAKARELENWNFRLNLDEAKEVQLSMSLGLLTQQQSSAPVMHRDL</sequence>
<reference evidence="1" key="1">
    <citation type="submission" date="2022-11" db="EMBL/GenBank/DDBJ databases">
        <authorList>
            <person name="Morgan W.R."/>
            <person name="Tartar A."/>
        </authorList>
    </citation>
    <scope>NUCLEOTIDE SEQUENCE</scope>
    <source>
        <strain evidence="1">ARSEF 373</strain>
    </source>
</reference>
<reference evidence="1" key="2">
    <citation type="journal article" date="2023" name="Microbiol Resour">
        <title>Decontamination and Annotation of the Draft Genome Sequence of the Oomycete Lagenidium giganteum ARSEF 373.</title>
        <authorList>
            <person name="Morgan W.R."/>
            <person name="Tartar A."/>
        </authorList>
    </citation>
    <scope>NUCLEOTIDE SEQUENCE</scope>
    <source>
        <strain evidence="1">ARSEF 373</strain>
    </source>
</reference>
<name>A0AAV2ZG58_9STRA</name>
<dbReference type="Proteomes" id="UP001146120">
    <property type="component" value="Unassembled WGS sequence"/>
</dbReference>
<protein>
    <submittedName>
        <fullName evidence="1">Uncharacterized protein</fullName>
    </submittedName>
</protein>
<organism evidence="1 2">
    <name type="scientific">Lagenidium giganteum</name>
    <dbReference type="NCBI Taxonomy" id="4803"/>
    <lineage>
        <taxon>Eukaryota</taxon>
        <taxon>Sar</taxon>
        <taxon>Stramenopiles</taxon>
        <taxon>Oomycota</taxon>
        <taxon>Peronosporomycetes</taxon>
        <taxon>Pythiales</taxon>
        <taxon>Pythiaceae</taxon>
    </lineage>
</organism>
<gene>
    <name evidence="1" type="ORF">N0F65_004371</name>
</gene>
<comment type="caution">
    <text evidence="1">The sequence shown here is derived from an EMBL/GenBank/DDBJ whole genome shotgun (WGS) entry which is preliminary data.</text>
</comment>
<dbReference type="InterPro" id="IPR018737">
    <property type="entry name" value="DREAM_LIN52"/>
</dbReference>
<evidence type="ECO:0000313" key="2">
    <source>
        <dbReference type="Proteomes" id="UP001146120"/>
    </source>
</evidence>
<dbReference type="Pfam" id="PF10044">
    <property type="entry name" value="LIN52"/>
    <property type="match status" value="1"/>
</dbReference>
<evidence type="ECO:0000313" key="1">
    <source>
        <dbReference type="EMBL" id="DBA04734.1"/>
    </source>
</evidence>